<proteinExistence type="predicted"/>
<sequence>MNASLTAIAGLASTAKTTAAYAKPTTLAAKVVIAIIGEFASRDPLA</sequence>
<evidence type="ECO:0000313" key="1">
    <source>
        <dbReference type="EMBL" id="ADI22139.1"/>
    </source>
</evidence>
<dbReference type="EMBL" id="GU567976">
    <property type="protein sequence ID" value="ADI22139.1"/>
    <property type="molecule type" value="Genomic_DNA"/>
</dbReference>
<reference evidence="1" key="1">
    <citation type="submission" date="2010-01" db="EMBL/GenBank/DDBJ databases">
        <title>Genome fragments of uncultured bacteria from the North Pacific subtropical Gyre.</title>
        <authorList>
            <person name="Pham V.D."/>
            <person name="Delong E.F."/>
        </authorList>
    </citation>
    <scope>NUCLEOTIDE SEQUENCE</scope>
</reference>
<name>E7C3W5_9BACT</name>
<dbReference type="AlphaFoldDB" id="E7C3W5"/>
<accession>E7C3W5</accession>
<protein>
    <submittedName>
        <fullName evidence="1">Uncharacterized protein</fullName>
    </submittedName>
</protein>
<organism evidence="1">
    <name type="scientific">uncultured myxobacterium HF0200_19H16</name>
    <dbReference type="NCBI Taxonomy" id="723559"/>
    <lineage>
        <taxon>Bacteria</taxon>
        <taxon>Pseudomonadati</taxon>
        <taxon>Myxococcota</taxon>
        <taxon>Myxococcia</taxon>
        <taxon>Myxococcales</taxon>
        <taxon>environmental samples</taxon>
    </lineage>
</organism>